<keyword evidence="2" id="KW-0862">Zinc</keyword>
<dbReference type="Gene3D" id="3.20.20.70">
    <property type="entry name" value="Aldolase class I"/>
    <property type="match status" value="1"/>
</dbReference>
<evidence type="ECO:0000256" key="2">
    <source>
        <dbReference type="PIRSR" id="PIRSR001359-3"/>
    </source>
</evidence>
<organism evidence="3 4">
    <name type="scientific">Candidatus Woesebacteria bacterium GW2011_GWA1_41_13b</name>
    <dbReference type="NCBI Taxonomy" id="1618555"/>
    <lineage>
        <taxon>Bacteria</taxon>
        <taxon>Candidatus Woeseibacteriota</taxon>
    </lineage>
</organism>
<feature type="binding site" evidence="2">
    <location>
        <position position="189"/>
    </location>
    <ligand>
        <name>Zn(2+)</name>
        <dbReference type="ChEBI" id="CHEBI:29105"/>
        <label>1</label>
        <note>catalytic</note>
    </ligand>
</feature>
<feature type="active site" description="Proton donor" evidence="1">
    <location>
        <position position="83"/>
    </location>
</feature>
<evidence type="ECO:0000313" key="3">
    <source>
        <dbReference type="EMBL" id="KKR91171.1"/>
    </source>
</evidence>
<proteinExistence type="predicted"/>
<dbReference type="PANTHER" id="PTHR30304">
    <property type="entry name" value="D-TAGATOSE-1,6-BISPHOSPHATE ALDOLASE"/>
    <property type="match status" value="1"/>
</dbReference>
<feature type="binding site" evidence="2">
    <location>
        <position position="105"/>
    </location>
    <ligand>
        <name>Zn(2+)</name>
        <dbReference type="ChEBI" id="CHEBI:29105"/>
        <label>2</label>
    </ligand>
</feature>
<evidence type="ECO:0000256" key="1">
    <source>
        <dbReference type="PIRSR" id="PIRSR001359-1"/>
    </source>
</evidence>
<dbReference type="AlphaFoldDB" id="A0A0G0UUI4"/>
<dbReference type="SUPFAM" id="SSF51569">
    <property type="entry name" value="Aldolase"/>
    <property type="match status" value="1"/>
</dbReference>
<sequence length="295" mass="32807">MINQEKARKLWERTKREKFAVGAFNIDNQETLIAIARAARAKNSPVLVELSQGEVDLIGLANTRDLVDNYKAEYGIEMYINLDHCPSVEQARAGIDQGFEFIHIDVSQANHNATDEEIIAATREVVAYAGKTGALVESEPHYFGGSSNVHQENIDYEEIKKTFSTPEGAKVFVEATGIDTFAAAIGNLHGRYPIPKQLDIELLKRTRAAIRCAISLHGGSDTPAHFFKEAVQVGISKVNINSDMRYAFRTELENQLRDHPDEYAVVKLEPPVIEAVQKVVEEHIDMFGSANKAQL</sequence>
<feature type="binding site" evidence="2">
    <location>
        <position position="139"/>
    </location>
    <ligand>
        <name>Zn(2+)</name>
        <dbReference type="ChEBI" id="CHEBI:29105"/>
        <label>2</label>
    </ligand>
</feature>
<dbReference type="Pfam" id="PF01116">
    <property type="entry name" value="F_bP_aldolase"/>
    <property type="match status" value="1"/>
</dbReference>
<dbReference type="InterPro" id="IPR050246">
    <property type="entry name" value="Class_II_FBP_aldolase"/>
</dbReference>
<dbReference type="PIRSF" id="PIRSF001359">
    <property type="entry name" value="F_bP_aldolase_II"/>
    <property type="match status" value="1"/>
</dbReference>
<reference evidence="3 4" key="1">
    <citation type="journal article" date="2015" name="Nature">
        <title>rRNA introns, odd ribosomes, and small enigmatic genomes across a large radiation of phyla.</title>
        <authorList>
            <person name="Brown C.T."/>
            <person name="Hug L.A."/>
            <person name="Thomas B.C."/>
            <person name="Sharon I."/>
            <person name="Castelle C.J."/>
            <person name="Singh A."/>
            <person name="Wilkins M.J."/>
            <person name="Williams K.H."/>
            <person name="Banfield J.F."/>
        </authorList>
    </citation>
    <scope>NUCLEOTIDE SEQUENCE [LARGE SCALE GENOMIC DNA]</scope>
</reference>
<dbReference type="GO" id="GO:0005975">
    <property type="term" value="P:carbohydrate metabolic process"/>
    <property type="evidence" value="ECO:0007669"/>
    <property type="project" value="InterPro"/>
</dbReference>
<dbReference type="EMBL" id="LCAO01000020">
    <property type="protein sequence ID" value="KKR91171.1"/>
    <property type="molecule type" value="Genomic_DNA"/>
</dbReference>
<dbReference type="InterPro" id="IPR000771">
    <property type="entry name" value="FBA_II"/>
</dbReference>
<evidence type="ECO:0000313" key="4">
    <source>
        <dbReference type="Proteomes" id="UP000034676"/>
    </source>
</evidence>
<comment type="cofactor">
    <cofactor evidence="2">
        <name>Zn(2+)</name>
        <dbReference type="ChEBI" id="CHEBI:29105"/>
    </cofactor>
    <text evidence="2">Binds 2 Zn(2+) ions per subunit. One is catalytic and the other provides a structural contribution.</text>
</comment>
<keyword evidence="2" id="KW-0479">Metal-binding</keyword>
<accession>A0A0G0UUI4</accession>
<feature type="binding site" evidence="2">
    <location>
        <position position="84"/>
    </location>
    <ligand>
        <name>Zn(2+)</name>
        <dbReference type="ChEBI" id="CHEBI:29105"/>
        <label>1</label>
        <note>catalytic</note>
    </ligand>
</feature>
<dbReference type="GO" id="GO:0016832">
    <property type="term" value="F:aldehyde-lyase activity"/>
    <property type="evidence" value="ECO:0007669"/>
    <property type="project" value="InterPro"/>
</dbReference>
<feature type="binding site" evidence="2">
    <location>
        <position position="217"/>
    </location>
    <ligand>
        <name>Zn(2+)</name>
        <dbReference type="ChEBI" id="CHEBI:29105"/>
        <label>1</label>
        <note>catalytic</note>
    </ligand>
</feature>
<dbReference type="GO" id="GO:0008270">
    <property type="term" value="F:zinc ion binding"/>
    <property type="evidence" value="ECO:0007669"/>
    <property type="project" value="InterPro"/>
</dbReference>
<gene>
    <name evidence="3" type="ORF">UU42_C0020G0006</name>
</gene>
<name>A0A0G0UUI4_9BACT</name>
<dbReference type="Proteomes" id="UP000034676">
    <property type="component" value="Unassembled WGS sequence"/>
</dbReference>
<dbReference type="PANTHER" id="PTHR30304:SF0">
    <property type="entry name" value="D-TAGATOSE-1,6-BISPHOSPHATE ALDOLASE SUBUNIT GATY-RELATED"/>
    <property type="match status" value="1"/>
</dbReference>
<dbReference type="InterPro" id="IPR013785">
    <property type="entry name" value="Aldolase_TIM"/>
</dbReference>
<protein>
    <submittedName>
        <fullName evidence="3">Ketose-bisphosphate aldolase, class-II</fullName>
    </submittedName>
</protein>
<comment type="caution">
    <text evidence="3">The sequence shown here is derived from an EMBL/GenBank/DDBJ whole genome shotgun (WGS) entry which is preliminary data.</text>
</comment>